<gene>
    <name evidence="2" type="ORF">AAFH96_17850</name>
</gene>
<organism evidence="2 3">
    <name type="scientific">Polymorphospora lycopeni</name>
    <dbReference type="NCBI Taxonomy" id="3140240"/>
    <lineage>
        <taxon>Bacteria</taxon>
        <taxon>Bacillati</taxon>
        <taxon>Actinomycetota</taxon>
        <taxon>Actinomycetes</taxon>
        <taxon>Micromonosporales</taxon>
        <taxon>Micromonosporaceae</taxon>
        <taxon>Polymorphospora</taxon>
    </lineage>
</organism>
<dbReference type="Gene3D" id="1.10.287.1060">
    <property type="entry name" value="ESAT-6-like"/>
    <property type="match status" value="1"/>
</dbReference>
<dbReference type="InterPro" id="IPR010310">
    <property type="entry name" value="T7SS_ESAT-6-like"/>
</dbReference>
<comment type="similarity">
    <text evidence="1">Belongs to the WXG100 family.</text>
</comment>
<proteinExistence type="inferred from homology"/>
<dbReference type="SUPFAM" id="SSF140453">
    <property type="entry name" value="EsxAB dimer-like"/>
    <property type="match status" value="1"/>
</dbReference>
<dbReference type="Proteomes" id="UP001582793">
    <property type="component" value="Unassembled WGS sequence"/>
</dbReference>
<accession>A0ABV5CSH6</accession>
<dbReference type="Pfam" id="PF06013">
    <property type="entry name" value="WXG100"/>
    <property type="match status" value="1"/>
</dbReference>
<dbReference type="InterPro" id="IPR036689">
    <property type="entry name" value="ESAT-6-like_sf"/>
</dbReference>
<keyword evidence="3" id="KW-1185">Reference proteome</keyword>
<evidence type="ECO:0000256" key="1">
    <source>
        <dbReference type="RuleBase" id="RU362001"/>
    </source>
</evidence>
<sequence length="103" mass="10928">MSGPSYGADGTITYNFGQITDVATAIGTYQGAMDGSLQDLYTQFTQLFAADWQGPAGEACDEARRQWNQGASEVKEALSRVGVKLGASADRMQAIDRQIAAGM</sequence>
<protein>
    <recommendedName>
        <fullName evidence="1">ESAT-6-like protein</fullName>
    </recommendedName>
</protein>
<evidence type="ECO:0000313" key="2">
    <source>
        <dbReference type="EMBL" id="MFB6394956.1"/>
    </source>
</evidence>
<dbReference type="RefSeq" id="WP_357541734.1">
    <property type="nucleotide sequence ID" value="NZ_JBCGDC010000048.1"/>
</dbReference>
<name>A0ABV5CSH6_9ACTN</name>
<reference evidence="2 3" key="1">
    <citation type="submission" date="2024-04" db="EMBL/GenBank/DDBJ databases">
        <title>Polymorphospora sp. isolated from Baiyangdian Lake in Xiong'an New Area.</title>
        <authorList>
            <person name="Zhang X."/>
            <person name="Liu J."/>
        </authorList>
    </citation>
    <scope>NUCLEOTIDE SEQUENCE [LARGE SCALE GENOMIC DNA]</scope>
    <source>
        <strain evidence="2 3">2-325</strain>
    </source>
</reference>
<evidence type="ECO:0000313" key="3">
    <source>
        <dbReference type="Proteomes" id="UP001582793"/>
    </source>
</evidence>
<dbReference type="NCBIfam" id="TIGR03930">
    <property type="entry name" value="WXG100_ESAT6"/>
    <property type="match status" value="1"/>
</dbReference>
<dbReference type="EMBL" id="JBCGDC010000048">
    <property type="protein sequence ID" value="MFB6394956.1"/>
    <property type="molecule type" value="Genomic_DNA"/>
</dbReference>
<comment type="caution">
    <text evidence="2">The sequence shown here is derived from an EMBL/GenBank/DDBJ whole genome shotgun (WGS) entry which is preliminary data.</text>
</comment>